<dbReference type="Pfam" id="PF00271">
    <property type="entry name" value="Helicase_C"/>
    <property type="match status" value="1"/>
</dbReference>
<dbReference type="InterPro" id="IPR006935">
    <property type="entry name" value="Helicase/UvrB_N"/>
</dbReference>
<evidence type="ECO:0000313" key="3">
    <source>
        <dbReference type="EMBL" id="ADL56780.1"/>
    </source>
</evidence>
<dbReference type="Gene3D" id="6.10.140.530">
    <property type="match status" value="5"/>
</dbReference>
<dbReference type="GO" id="GO:0005524">
    <property type="term" value="F:ATP binding"/>
    <property type="evidence" value="ECO:0007669"/>
    <property type="project" value="InterPro"/>
</dbReference>
<dbReference type="OrthoDB" id="9804086at2"/>
<dbReference type="GO" id="GO:0016787">
    <property type="term" value="F:hydrolase activity"/>
    <property type="evidence" value="ECO:0007669"/>
    <property type="project" value="InterPro"/>
</dbReference>
<dbReference type="SMART" id="SM00487">
    <property type="entry name" value="DEXDc"/>
    <property type="match status" value="1"/>
</dbReference>
<organism evidence="3 4">
    <name type="scientific">Gallionella capsiferriformans (strain ES-2)</name>
    <name type="common">Gallionella ferruginea capsiferriformans (strain ES-2)</name>
    <dbReference type="NCBI Taxonomy" id="395494"/>
    <lineage>
        <taxon>Bacteria</taxon>
        <taxon>Pseudomonadati</taxon>
        <taxon>Pseudomonadota</taxon>
        <taxon>Betaproteobacteria</taxon>
        <taxon>Nitrosomonadales</taxon>
        <taxon>Gallionellaceae</taxon>
        <taxon>Gallionella</taxon>
    </lineage>
</organism>
<dbReference type="SUPFAM" id="SSF52540">
    <property type="entry name" value="P-loop containing nucleoside triphosphate hydrolases"/>
    <property type="match status" value="1"/>
</dbReference>
<dbReference type="SMART" id="SM00490">
    <property type="entry name" value="HELICc"/>
    <property type="match status" value="1"/>
</dbReference>
<dbReference type="InterPro" id="IPR001650">
    <property type="entry name" value="Helicase_C-like"/>
</dbReference>
<gene>
    <name evidence="3" type="ordered locus">Galf_2787</name>
</gene>
<name>D9SDV8_GALCS</name>
<dbReference type="GO" id="GO:0003677">
    <property type="term" value="F:DNA binding"/>
    <property type="evidence" value="ECO:0007669"/>
    <property type="project" value="InterPro"/>
</dbReference>
<dbReference type="EMBL" id="CP002159">
    <property type="protein sequence ID" value="ADL56780.1"/>
    <property type="molecule type" value="Genomic_DNA"/>
</dbReference>
<keyword evidence="4" id="KW-1185">Reference proteome</keyword>
<dbReference type="Pfam" id="PF04851">
    <property type="entry name" value="ResIII"/>
    <property type="match status" value="1"/>
</dbReference>
<evidence type="ECO:0000313" key="4">
    <source>
        <dbReference type="Proteomes" id="UP000001235"/>
    </source>
</evidence>
<dbReference type="PANTHER" id="PTHR33418:SF1">
    <property type="entry name" value="HELICASE-ASSOCIATED DOMAIN-CONTAINING PROTEIN"/>
    <property type="match status" value="1"/>
</dbReference>
<accession>D9SDV8</accession>
<sequence length="1010" mass="114972">MTSRHSSASRLLNIGLFDNLNLFTELEARISALPGNKERGDAFEIFAEAYLATQKIAQAQEVWPFEAVPLEQRKLLSLDTGRDMGVDGTYLTVDGELRAYQVKFRSNRTALTWDELSTFMGLTDQVSQRVLITNCETLPALMQDRSGFVPIRGSDLDRLNTDDFAAMREWLHSGRITLSRKHPLPHQQEALDAIADGLQTNDRATVVMACGTGKSLVSLWAAEQRECKAILVLVPSLALVRQLLHEWLRETAWERFTFMCVCSDPTVAKGADNLVVHQADLDFPVTTESAVVSRFLNKAFDGIRIVFSTYQSAHVVAEGMPVGADGMALPFDLAIFDEAHKTASREGTRFSFALEDANLPIRKRLFFTATPRHYDVRKKDKEGDNALVYSMDRPEVYGPVIHTLSFAEAARRDIICDYKVVISVVTSEMVNDELLKHGEVTVAGDTVKARQVALQIALQKAVEKYGVSRIFTFHGSVAAARSFTSGDGEGIRQHLPDFSTLHVSGEMPTSRREDNMKAFRQAEKAVISNARCLTEGVDVPAVDMVAFISPRKSKVDIVQATGRAMRKSPGKQFGYVMVPLFVEQAADESIEEALQRRGFNDIWDLLGAMREQDEVLTDIIRQMREDKGRTGGYNESRFSERVEVLGPDVSLETIRESITAECIESLGASWDEFFGKLLAFSEREGHCRVPRDYLTVGGFKLGNWIHHQRVNIGALTTIRKERFQALQGWVWDVRTYQWETGFQYLSEFAEREGGRLLPVNYQTSDGYRLGQWVSKQRTEKNNLSVESKERLESIPGWIWDPVSEQWEIGFRYLTEFSEREGNCEVQQRYKTNDGFRLGVWVSSQRMLMEELSVERKKRLEALSGWLWEVVSEQWELGFYHLTKFADREGHCNILGDYQTADGYRLGQWVTVQRTKYKSLRPDRKKLLESTPGWIWSVFSEQWERGFRYLEEFLAHEGHCEVTAKYQTSDGYRLGIWVHNNKQSCKNGLLLPERESRLRKIGLVIPARIKI</sequence>
<feature type="domain" description="Helicase ATP-binding" evidence="1">
    <location>
        <begin position="195"/>
        <end position="389"/>
    </location>
</feature>
<dbReference type="PROSITE" id="PS51192">
    <property type="entry name" value="HELICASE_ATP_BIND_1"/>
    <property type="match status" value="1"/>
</dbReference>
<dbReference type="InterPro" id="IPR005114">
    <property type="entry name" value="Helicase_assoc"/>
</dbReference>
<dbReference type="Gene3D" id="3.40.50.300">
    <property type="entry name" value="P-loop containing nucleotide triphosphate hydrolases"/>
    <property type="match status" value="2"/>
</dbReference>
<dbReference type="Proteomes" id="UP000001235">
    <property type="component" value="Chromosome"/>
</dbReference>
<protein>
    <submittedName>
        <fullName evidence="3">Type III restriction protein res subunit</fullName>
    </submittedName>
</protein>
<dbReference type="STRING" id="395494.Galf_2787"/>
<dbReference type="InterPro" id="IPR027417">
    <property type="entry name" value="P-loop_NTPase"/>
</dbReference>
<reference evidence="3 4" key="1">
    <citation type="submission" date="2010-08" db="EMBL/GenBank/DDBJ databases">
        <title>Complete sequence of Gallionella capsiferriformans ES-2.</title>
        <authorList>
            <consortium name="US DOE Joint Genome Institute"/>
            <person name="Lucas S."/>
            <person name="Copeland A."/>
            <person name="Lapidus A."/>
            <person name="Cheng J.-F."/>
            <person name="Bruce D."/>
            <person name="Goodwin L."/>
            <person name="Pitluck S."/>
            <person name="Chertkov O."/>
            <person name="Davenport K.W."/>
            <person name="Detter J.C."/>
            <person name="Han C."/>
            <person name="Tapia R."/>
            <person name="Land M."/>
            <person name="Hauser L."/>
            <person name="Chang Y.-J."/>
            <person name="Jeffries C."/>
            <person name="Kyrpides N."/>
            <person name="Ivanova N."/>
            <person name="Mikhailova N."/>
            <person name="Shelobolina E.S."/>
            <person name="Picardal F."/>
            <person name="Roden E."/>
            <person name="Emerson D."/>
            <person name="Woyke T."/>
        </authorList>
    </citation>
    <scope>NUCLEOTIDE SEQUENCE [LARGE SCALE GENOMIC DNA]</scope>
    <source>
        <strain evidence="3 4">ES-2</strain>
    </source>
</reference>
<feature type="domain" description="Helicase C-terminal" evidence="2">
    <location>
        <begin position="457"/>
        <end position="610"/>
    </location>
</feature>
<dbReference type="REBASE" id="27387">
    <property type="entry name" value="GcaESORF2787P"/>
</dbReference>
<evidence type="ECO:0000259" key="2">
    <source>
        <dbReference type="PROSITE" id="PS51194"/>
    </source>
</evidence>
<dbReference type="eggNOG" id="COG1111">
    <property type="taxonomic scope" value="Bacteria"/>
</dbReference>
<dbReference type="eggNOG" id="COG4889">
    <property type="taxonomic scope" value="Bacteria"/>
</dbReference>
<dbReference type="KEGG" id="gca:Galf_2787"/>
<dbReference type="HOGENOM" id="CLU_009677_0_0_4"/>
<dbReference type="CDD" id="cd18785">
    <property type="entry name" value="SF2_C"/>
    <property type="match status" value="1"/>
</dbReference>
<dbReference type="Pfam" id="PF03457">
    <property type="entry name" value="HA"/>
    <property type="match status" value="5"/>
</dbReference>
<proteinExistence type="predicted"/>
<dbReference type="RefSeq" id="WP_013294682.1">
    <property type="nucleotide sequence ID" value="NC_014394.1"/>
</dbReference>
<dbReference type="InterPro" id="IPR014001">
    <property type="entry name" value="Helicase_ATP-bd"/>
</dbReference>
<evidence type="ECO:0000259" key="1">
    <source>
        <dbReference type="PROSITE" id="PS51192"/>
    </source>
</evidence>
<dbReference type="PROSITE" id="PS51194">
    <property type="entry name" value="HELICASE_CTER"/>
    <property type="match status" value="1"/>
</dbReference>
<dbReference type="PANTHER" id="PTHR33418">
    <property type="entry name" value="HELICASE-ASSOCIATED"/>
    <property type="match status" value="1"/>
</dbReference>
<dbReference type="AlphaFoldDB" id="D9SDV8"/>